<evidence type="ECO:0000313" key="3">
    <source>
        <dbReference type="Proteomes" id="UP001172673"/>
    </source>
</evidence>
<dbReference type="Proteomes" id="UP001172673">
    <property type="component" value="Unassembled WGS sequence"/>
</dbReference>
<evidence type="ECO:0008006" key="4">
    <source>
        <dbReference type="Google" id="ProtNLM"/>
    </source>
</evidence>
<feature type="compositionally biased region" description="Low complexity" evidence="1">
    <location>
        <begin position="65"/>
        <end position="75"/>
    </location>
</feature>
<dbReference type="AlphaFoldDB" id="A0AA38X6K6"/>
<dbReference type="PANTHER" id="PTHR37540">
    <property type="entry name" value="TRANSCRIPTION FACTOR (ACR-2), PUTATIVE-RELATED-RELATED"/>
    <property type="match status" value="1"/>
</dbReference>
<name>A0AA38X6K6_9EURO</name>
<evidence type="ECO:0000313" key="2">
    <source>
        <dbReference type="EMBL" id="KAJ9607787.1"/>
    </source>
</evidence>
<reference evidence="2" key="1">
    <citation type="submission" date="2022-10" db="EMBL/GenBank/DDBJ databases">
        <title>Culturing micro-colonial fungi from biological soil crusts in the Mojave desert and describing Neophaeococcomyces mojavensis, and introducing the new genera and species Taxawa tesnikishii.</title>
        <authorList>
            <person name="Kurbessoian T."/>
            <person name="Stajich J.E."/>
        </authorList>
    </citation>
    <scope>NUCLEOTIDE SEQUENCE</scope>
    <source>
        <strain evidence="2">TK_41</strain>
    </source>
</reference>
<organism evidence="2 3">
    <name type="scientific">Cladophialophora chaetospira</name>
    <dbReference type="NCBI Taxonomy" id="386627"/>
    <lineage>
        <taxon>Eukaryota</taxon>
        <taxon>Fungi</taxon>
        <taxon>Dikarya</taxon>
        <taxon>Ascomycota</taxon>
        <taxon>Pezizomycotina</taxon>
        <taxon>Eurotiomycetes</taxon>
        <taxon>Chaetothyriomycetidae</taxon>
        <taxon>Chaetothyriales</taxon>
        <taxon>Herpotrichiellaceae</taxon>
        <taxon>Cladophialophora</taxon>
    </lineage>
</organism>
<proteinExistence type="predicted"/>
<keyword evidence="3" id="KW-1185">Reference proteome</keyword>
<accession>A0AA38X6K6</accession>
<feature type="region of interest" description="Disordered" evidence="1">
    <location>
        <begin position="1"/>
        <end position="75"/>
    </location>
</feature>
<dbReference type="PANTHER" id="PTHR37540:SF5">
    <property type="entry name" value="TRANSCRIPTION FACTOR DOMAIN-CONTAINING PROTEIN"/>
    <property type="match status" value="1"/>
</dbReference>
<evidence type="ECO:0000256" key="1">
    <source>
        <dbReference type="SAM" id="MobiDB-lite"/>
    </source>
</evidence>
<comment type="caution">
    <text evidence="2">The sequence shown here is derived from an EMBL/GenBank/DDBJ whole genome shotgun (WGS) entry which is preliminary data.</text>
</comment>
<protein>
    <recommendedName>
        <fullName evidence="4">Tachykinin family protein</fullName>
    </recommendedName>
</protein>
<sequence length="507" mass="57512">MQRVRQVELAQGKKRSSGREQSKKATKPNPRRKSTDSESALSNDANDNAANGSLNDAKRDRHSLSRSPPKSPRLNLNLVVHQFDPFDTLPTNTLPHRSSESLLQYCFDVMLPLTFAVEVKQPRDRVVRQGLVLSSKISNPASFLGFLAITAAHRAVMYGRHKDLAPSLDNHDDLIFDPDYVRVKHEATVAVRQVFQKRAIVDEQMLEACFGLISTATVVGNLEEARLHLKMLDRIASQIDLSEQTLMWLPISNVKISVALLERPVMPLLFKREPIPEEIMQRIAPDPSTDMARLGQDFMRVDQLSQPLRALLSTHGDICNLCEAKATDPQASSLLETVTLGRKSTELEFDLLAYPYGNDIFPRNNRDEPQLPALEGLVRLAALGMLSIAPHTIMPATGNGRAVTHHQKKAVQKWIRERHPWHAEILRVMCWALFVFVQNSQKQPEELYFLEILAKVSHVLRLSIWEDVEKVMFGFLYIPRLQSSAWKAIWVDVCKVSEQLYPQHILR</sequence>
<feature type="compositionally biased region" description="Low complexity" evidence="1">
    <location>
        <begin position="37"/>
        <end position="55"/>
    </location>
</feature>
<gene>
    <name evidence="2" type="ORF">H2200_007866</name>
</gene>
<dbReference type="EMBL" id="JAPDRK010000011">
    <property type="protein sequence ID" value="KAJ9607787.1"/>
    <property type="molecule type" value="Genomic_DNA"/>
</dbReference>